<dbReference type="EMBL" id="JADWDJ010000001">
    <property type="protein sequence ID" value="KAG5286113.1"/>
    <property type="molecule type" value="Genomic_DNA"/>
</dbReference>
<comment type="caution">
    <text evidence="5">The sequence shown here is derived from an EMBL/GenBank/DDBJ whole genome shotgun (WGS) entry which is preliminary data.</text>
</comment>
<evidence type="ECO:0000313" key="5">
    <source>
        <dbReference type="EMBL" id="KAG5286113.1"/>
    </source>
</evidence>
<keyword evidence="3" id="KW-0342">GTP-binding</keyword>
<dbReference type="AlphaFoldDB" id="A0AAV6HFR3"/>
<organism evidence="5 6">
    <name type="scientific">Alosa alosa</name>
    <name type="common">allis shad</name>
    <dbReference type="NCBI Taxonomy" id="278164"/>
    <lineage>
        <taxon>Eukaryota</taxon>
        <taxon>Metazoa</taxon>
        <taxon>Chordata</taxon>
        <taxon>Craniata</taxon>
        <taxon>Vertebrata</taxon>
        <taxon>Euteleostomi</taxon>
        <taxon>Actinopterygii</taxon>
        <taxon>Neopterygii</taxon>
        <taxon>Teleostei</taxon>
        <taxon>Clupei</taxon>
        <taxon>Clupeiformes</taxon>
        <taxon>Clupeoidei</taxon>
        <taxon>Clupeidae</taxon>
        <taxon>Alosa</taxon>
    </lineage>
</organism>
<sequence>MDDGNLQVRGSELRLLVLGPSRVGKSSLGNLLLGRQAFDTRGGWGTEAARGEASGRCLLLVDSYGKKLELLGALILCDLGPHALLLVLPLQHFSRRESAALQARMELLTPRVWSHTVLVFTLGDKLDPGQGRTFQQYLEGTGEQLHWVLGACRYRCHVVNNKTAQDRVQVTRLLEKVEDQVTENGGWHFSLVMSCRMEEEWTCREREAKERWEREGQEKHQEASLMDNMAAYGHSLLILRQAAAKGFPTLMPVCQG</sequence>
<dbReference type="Gene3D" id="3.40.50.300">
    <property type="entry name" value="P-loop containing nucleotide triphosphate hydrolases"/>
    <property type="match status" value="1"/>
</dbReference>
<accession>A0AAV6HFR3</accession>
<evidence type="ECO:0000313" key="6">
    <source>
        <dbReference type="Proteomes" id="UP000823561"/>
    </source>
</evidence>
<evidence type="ECO:0000256" key="1">
    <source>
        <dbReference type="ARBA" id="ARBA00008535"/>
    </source>
</evidence>
<keyword evidence="2" id="KW-0547">Nucleotide-binding</keyword>
<evidence type="ECO:0000256" key="2">
    <source>
        <dbReference type="ARBA" id="ARBA00022741"/>
    </source>
</evidence>
<dbReference type="InterPro" id="IPR027417">
    <property type="entry name" value="P-loop_NTPase"/>
</dbReference>
<dbReference type="PANTHER" id="PTHR10903">
    <property type="entry name" value="GTPASE, IMAP FAMILY MEMBER-RELATED"/>
    <property type="match status" value="1"/>
</dbReference>
<proteinExistence type="inferred from homology"/>
<dbReference type="PROSITE" id="PS51720">
    <property type="entry name" value="G_AIG1"/>
    <property type="match status" value="1"/>
</dbReference>
<dbReference type="Proteomes" id="UP000823561">
    <property type="component" value="Chromosome 1"/>
</dbReference>
<evidence type="ECO:0000256" key="3">
    <source>
        <dbReference type="ARBA" id="ARBA00023134"/>
    </source>
</evidence>
<dbReference type="PANTHER" id="PTHR10903:SF107">
    <property type="entry name" value="GTPASE IMAP FAMILY MEMBER 4-LIKE-RELATED"/>
    <property type="match status" value="1"/>
</dbReference>
<protein>
    <recommendedName>
        <fullName evidence="4">AIG1-type G domain-containing protein</fullName>
    </recommendedName>
</protein>
<dbReference type="InterPro" id="IPR006703">
    <property type="entry name" value="G_AIG1"/>
</dbReference>
<keyword evidence="6" id="KW-1185">Reference proteome</keyword>
<dbReference type="SUPFAM" id="SSF52540">
    <property type="entry name" value="P-loop containing nucleoside triphosphate hydrolases"/>
    <property type="match status" value="1"/>
</dbReference>
<dbReference type="Pfam" id="PF04548">
    <property type="entry name" value="AIG1"/>
    <property type="match status" value="1"/>
</dbReference>
<gene>
    <name evidence="5" type="ORF">AALO_G00011080</name>
</gene>
<comment type="similarity">
    <text evidence="1">Belongs to the TRAFAC class TrmE-Era-EngA-EngB-Septin-like GTPase superfamily. AIG1/Toc34/Toc159-like paraseptin GTPase family. IAN subfamily.</text>
</comment>
<name>A0AAV6HFR3_9TELE</name>
<feature type="domain" description="AIG1-type G" evidence="4">
    <location>
        <begin position="10"/>
        <end position="198"/>
    </location>
</feature>
<dbReference type="InterPro" id="IPR045058">
    <property type="entry name" value="GIMA/IAN/Toc"/>
</dbReference>
<dbReference type="GO" id="GO:0005525">
    <property type="term" value="F:GTP binding"/>
    <property type="evidence" value="ECO:0007669"/>
    <property type="project" value="UniProtKB-KW"/>
</dbReference>
<evidence type="ECO:0000259" key="4">
    <source>
        <dbReference type="PROSITE" id="PS51720"/>
    </source>
</evidence>
<reference evidence="5 6" key="1">
    <citation type="submission" date="2020-10" db="EMBL/GenBank/DDBJ databases">
        <title>Chromosome-scale genome assembly of the Allis shad, Alosa alosa.</title>
        <authorList>
            <person name="Margot Z."/>
            <person name="Christophe K."/>
            <person name="Cabau C."/>
            <person name="Louis A."/>
            <person name="Berthelot C."/>
            <person name="Parey E."/>
            <person name="Roest Crollius H."/>
            <person name="Montfort J."/>
            <person name="Robinson-Rechavi M."/>
            <person name="Bucao C."/>
            <person name="Bouchez O."/>
            <person name="Gislard M."/>
            <person name="Lluch J."/>
            <person name="Milhes M."/>
            <person name="Lampietro C."/>
            <person name="Lopez Roques C."/>
            <person name="Donnadieu C."/>
            <person name="Braasch I."/>
            <person name="Desvignes T."/>
            <person name="Postlethwait J."/>
            <person name="Bobe J."/>
            <person name="Guiguen Y."/>
        </authorList>
    </citation>
    <scope>NUCLEOTIDE SEQUENCE [LARGE SCALE GENOMIC DNA]</scope>
    <source>
        <strain evidence="5">M-15738</strain>
        <tissue evidence="5">Blood</tissue>
    </source>
</reference>